<evidence type="ECO:0000256" key="1">
    <source>
        <dbReference type="ARBA" id="ARBA00004477"/>
    </source>
</evidence>
<keyword evidence="2 6" id="KW-0812">Transmembrane</keyword>
<feature type="transmembrane region" description="Helical" evidence="6">
    <location>
        <begin position="86"/>
        <end position="112"/>
    </location>
</feature>
<sequence>MLVLVLAAAAAAPGHVPSEDSVLSPTFSLSQLLLRIGRPRLDLLTNISGSESDRIAAAVWDVLLWRRGRADVSACLLAGTVSSWLLLYGGYTLVSLASNVLLLLLTVLFLWAKAARLLNRPQPPVPELRVPQQAVDEAAALLRSALDAASDAFRDIALGRDSLLFYRAFLCLWSVSIVGSVTDFPTACYASVVAALTIPALYHRHQECIATYLSFAYMNLRMYEMAYERLSMKCFVKVRDWTMELLKDP</sequence>
<evidence type="ECO:0000256" key="6">
    <source>
        <dbReference type="RuleBase" id="RU363132"/>
    </source>
</evidence>
<name>C4JAI0_MAIZE</name>
<dbReference type="Pfam" id="PF02453">
    <property type="entry name" value="Reticulon"/>
    <property type="match status" value="1"/>
</dbReference>
<dbReference type="PANTHER" id="PTHR10994">
    <property type="entry name" value="RETICULON"/>
    <property type="match status" value="1"/>
</dbReference>
<feature type="domain" description="Reticulon" evidence="8">
    <location>
        <begin position="59"/>
        <end position="216"/>
    </location>
</feature>
<dbReference type="GO" id="GO:0009617">
    <property type="term" value="P:response to bacterium"/>
    <property type="evidence" value="ECO:0007669"/>
    <property type="project" value="InterPro"/>
</dbReference>
<comment type="subcellular location">
    <subcellularLocation>
        <location evidence="1 6">Endoplasmic reticulum membrane</location>
        <topology evidence="1 6">Multi-pass membrane protein</topology>
    </subcellularLocation>
</comment>
<evidence type="ECO:0000256" key="2">
    <source>
        <dbReference type="ARBA" id="ARBA00022692"/>
    </source>
</evidence>
<reference evidence="9" key="1">
    <citation type="journal article" date="2009" name="PLoS Genet.">
        <title>Sequencing, mapping, and analysis of 27,455 maize full-length cDNAs.</title>
        <authorList>
            <person name="Soderlund C."/>
            <person name="Descour A."/>
            <person name="Kudrna D."/>
            <person name="Bomhoff M."/>
            <person name="Boyd L."/>
            <person name="Currie J."/>
            <person name="Angelova A."/>
            <person name="Collura K."/>
            <person name="Wissotski M."/>
            <person name="Ashley E."/>
            <person name="Morrow D."/>
            <person name="Fernandes J."/>
            <person name="Walbot V."/>
            <person name="Yu Y."/>
        </authorList>
    </citation>
    <scope>NUCLEOTIDE SEQUENCE</scope>
    <source>
        <strain evidence="9">B73</strain>
    </source>
</reference>
<feature type="chain" id="PRO_5002939191" description="Reticulon-like protein" evidence="7">
    <location>
        <begin position="19"/>
        <end position="249"/>
    </location>
</feature>
<dbReference type="PROSITE" id="PS50845">
    <property type="entry name" value="RETICULON"/>
    <property type="match status" value="1"/>
</dbReference>
<evidence type="ECO:0000256" key="5">
    <source>
        <dbReference type="ARBA" id="ARBA00023136"/>
    </source>
</evidence>
<accession>C4JAI0</accession>
<protein>
    <recommendedName>
        <fullName evidence="6">Reticulon-like protein</fullName>
    </recommendedName>
</protein>
<keyword evidence="4 6" id="KW-1133">Transmembrane helix</keyword>
<evidence type="ECO:0000259" key="8">
    <source>
        <dbReference type="PROSITE" id="PS50845"/>
    </source>
</evidence>
<organism evidence="9">
    <name type="scientific">Zea mays</name>
    <name type="common">Maize</name>
    <dbReference type="NCBI Taxonomy" id="4577"/>
    <lineage>
        <taxon>Eukaryota</taxon>
        <taxon>Viridiplantae</taxon>
        <taxon>Streptophyta</taxon>
        <taxon>Embryophyta</taxon>
        <taxon>Tracheophyta</taxon>
        <taxon>Spermatophyta</taxon>
        <taxon>Magnoliopsida</taxon>
        <taxon>Liliopsida</taxon>
        <taxon>Poales</taxon>
        <taxon>Poaceae</taxon>
        <taxon>PACMAD clade</taxon>
        <taxon>Panicoideae</taxon>
        <taxon>Andropogonodae</taxon>
        <taxon>Andropogoneae</taxon>
        <taxon>Tripsacinae</taxon>
        <taxon>Zea</taxon>
    </lineage>
</organism>
<dbReference type="GO" id="GO:0005789">
    <property type="term" value="C:endoplasmic reticulum membrane"/>
    <property type="evidence" value="ECO:0007669"/>
    <property type="project" value="UniProtKB-SubCell"/>
</dbReference>
<keyword evidence="7" id="KW-0732">Signal</keyword>
<dbReference type="EMBL" id="BT087827">
    <property type="protein sequence ID" value="ACR38180.1"/>
    <property type="molecule type" value="mRNA"/>
</dbReference>
<dbReference type="InterPro" id="IPR045064">
    <property type="entry name" value="Reticulon-like"/>
</dbReference>
<comment type="caution">
    <text evidence="6">Lacks conserved residue(s) required for the propagation of feature annotation.</text>
</comment>
<keyword evidence="5 6" id="KW-0472">Membrane</keyword>
<evidence type="ECO:0000256" key="3">
    <source>
        <dbReference type="ARBA" id="ARBA00022824"/>
    </source>
</evidence>
<dbReference type="PANTHER" id="PTHR10994:SF183">
    <property type="entry name" value="RETICULON-LIKE PROTEIN"/>
    <property type="match status" value="1"/>
</dbReference>
<keyword evidence="3 6" id="KW-0256">Endoplasmic reticulum</keyword>
<dbReference type="AlphaFoldDB" id="C4JAI0"/>
<evidence type="ECO:0000313" key="9">
    <source>
        <dbReference type="EMBL" id="ACR38180.1"/>
    </source>
</evidence>
<evidence type="ECO:0000256" key="7">
    <source>
        <dbReference type="SAM" id="SignalP"/>
    </source>
</evidence>
<proteinExistence type="evidence at transcript level"/>
<dbReference type="InterPro" id="IPR003388">
    <property type="entry name" value="Reticulon"/>
</dbReference>
<feature type="signal peptide" evidence="7">
    <location>
        <begin position="1"/>
        <end position="18"/>
    </location>
</feature>
<evidence type="ECO:0000256" key="4">
    <source>
        <dbReference type="ARBA" id="ARBA00022989"/>
    </source>
</evidence>